<keyword evidence="1" id="KW-0732">Signal</keyword>
<gene>
    <name evidence="2" type="ORF">P154DRAFT_539121</name>
</gene>
<name>A0A6A5W278_9PLEO</name>
<evidence type="ECO:0008006" key="4">
    <source>
        <dbReference type="Google" id="ProtNLM"/>
    </source>
</evidence>
<proteinExistence type="predicted"/>
<evidence type="ECO:0000313" key="3">
    <source>
        <dbReference type="Proteomes" id="UP000799779"/>
    </source>
</evidence>
<dbReference type="EMBL" id="ML977647">
    <property type="protein sequence ID" value="KAF1995029.1"/>
    <property type="molecule type" value="Genomic_DNA"/>
</dbReference>
<keyword evidence="3" id="KW-1185">Reference proteome</keyword>
<feature type="chain" id="PRO_5025683468" description="AA1-like domain-containing protein" evidence="1">
    <location>
        <begin position="26"/>
        <end position="176"/>
    </location>
</feature>
<evidence type="ECO:0000256" key="1">
    <source>
        <dbReference type="SAM" id="SignalP"/>
    </source>
</evidence>
<organism evidence="2 3">
    <name type="scientific">Amniculicola lignicola CBS 123094</name>
    <dbReference type="NCBI Taxonomy" id="1392246"/>
    <lineage>
        <taxon>Eukaryota</taxon>
        <taxon>Fungi</taxon>
        <taxon>Dikarya</taxon>
        <taxon>Ascomycota</taxon>
        <taxon>Pezizomycotina</taxon>
        <taxon>Dothideomycetes</taxon>
        <taxon>Pleosporomycetidae</taxon>
        <taxon>Pleosporales</taxon>
        <taxon>Amniculicolaceae</taxon>
        <taxon>Amniculicola</taxon>
    </lineage>
</organism>
<feature type="signal peptide" evidence="1">
    <location>
        <begin position="1"/>
        <end position="25"/>
    </location>
</feature>
<accession>A0A6A5W278</accession>
<evidence type="ECO:0000313" key="2">
    <source>
        <dbReference type="EMBL" id="KAF1995029.1"/>
    </source>
</evidence>
<sequence length="176" mass="19683">MHLKSSLAYPLLFTFLLPLVPQSLATPHPPLPLRQTSAPRTGHIKIYHPTWGQLGCLDIEFRAVDVSHTPECAVFTYSIVDDVGYLSTEAGNCGFHDPLERDNPDSTEEGNRAWRCKQGLQRKVLDDGVTLTVLFPWPEFRSVFGSSYTPRLLGSRLMLKSRRQITTTELGAETTA</sequence>
<dbReference type="AlphaFoldDB" id="A0A6A5W278"/>
<dbReference type="Proteomes" id="UP000799779">
    <property type="component" value="Unassembled WGS sequence"/>
</dbReference>
<protein>
    <recommendedName>
        <fullName evidence="4">AA1-like domain-containing protein</fullName>
    </recommendedName>
</protein>
<reference evidence="2" key="1">
    <citation type="journal article" date="2020" name="Stud. Mycol.">
        <title>101 Dothideomycetes genomes: a test case for predicting lifestyles and emergence of pathogens.</title>
        <authorList>
            <person name="Haridas S."/>
            <person name="Albert R."/>
            <person name="Binder M."/>
            <person name="Bloem J."/>
            <person name="Labutti K."/>
            <person name="Salamov A."/>
            <person name="Andreopoulos B."/>
            <person name="Baker S."/>
            <person name="Barry K."/>
            <person name="Bills G."/>
            <person name="Bluhm B."/>
            <person name="Cannon C."/>
            <person name="Castanera R."/>
            <person name="Culley D."/>
            <person name="Daum C."/>
            <person name="Ezra D."/>
            <person name="Gonzalez J."/>
            <person name="Henrissat B."/>
            <person name="Kuo A."/>
            <person name="Liang C."/>
            <person name="Lipzen A."/>
            <person name="Lutzoni F."/>
            <person name="Magnuson J."/>
            <person name="Mondo S."/>
            <person name="Nolan M."/>
            <person name="Ohm R."/>
            <person name="Pangilinan J."/>
            <person name="Park H.-J."/>
            <person name="Ramirez L."/>
            <person name="Alfaro M."/>
            <person name="Sun H."/>
            <person name="Tritt A."/>
            <person name="Yoshinaga Y."/>
            <person name="Zwiers L.-H."/>
            <person name="Turgeon B."/>
            <person name="Goodwin S."/>
            <person name="Spatafora J."/>
            <person name="Crous P."/>
            <person name="Grigoriev I."/>
        </authorList>
    </citation>
    <scope>NUCLEOTIDE SEQUENCE</scope>
    <source>
        <strain evidence="2">CBS 123094</strain>
    </source>
</reference>